<feature type="transmembrane region" description="Helical" evidence="6">
    <location>
        <begin position="334"/>
        <end position="359"/>
    </location>
</feature>
<dbReference type="Gene3D" id="1.20.1740.10">
    <property type="entry name" value="Amino acid/polyamine transporter I"/>
    <property type="match status" value="1"/>
</dbReference>
<feature type="region of interest" description="Disordered" evidence="5">
    <location>
        <begin position="1"/>
        <end position="25"/>
    </location>
</feature>
<feature type="domain" description="Amino acid permease/ SLC12A" evidence="7">
    <location>
        <begin position="43"/>
        <end position="509"/>
    </location>
</feature>
<sequence>MATEEKKYSGQFVRESEPNDDIQHGVVTDNSDDLQRHLGNRQIQLIAIGGSIGTALFVSIGGALNKGGPLGILLAYAGYSCIIALVNNAMAEMASFMPVSGGFIRMAGQWVDESLGFMAGWNFFFYEALLIPFEITALNVSLQSARPSLSATRKMPEKSRFPRLRLTPHSACNVLAVKAFGEAEFWLSGGKVLLILILYFFTFITMVGGNPQHDAYGFRHWRNPGAIPGNNDLARFEGFLGALWAASFCIVGPEYISMVAGEAKRPRVYIKTAFKTVYFRFGAFFILGALCVGVVLAYNDPELVSVLKAGEKSAAASPYVIAMKNLKITGLPHLVNALLVTSIFSAGNTYTYCATRSLYSLAIEGRAPKIFRKCTKNGVPIYCFLVVMIFPFLSFLQLSDDSAKVLTWLVNIITAGGLINYIVMCGTYLAFYKACKVQGLDRRTLPYYGYLQPYGTWFALGFEICVVFVYGYSTFKPGNFTLESFFTYYTMVIVAPILFVFWKLFKRTKWLSPHEVDLVWDAPLIDAYEASFITPPVSFWTEMLQLVGLKRNVPVDKRAV</sequence>
<protein>
    <recommendedName>
        <fullName evidence="7">Amino acid permease/ SLC12A domain-containing protein</fullName>
    </recommendedName>
</protein>
<organism evidence="8 9">
    <name type="scientific">Exserohilum turcicum (strain 28A)</name>
    <name type="common">Northern leaf blight fungus</name>
    <name type="synonym">Setosphaeria turcica</name>
    <dbReference type="NCBI Taxonomy" id="671987"/>
    <lineage>
        <taxon>Eukaryota</taxon>
        <taxon>Fungi</taxon>
        <taxon>Dikarya</taxon>
        <taxon>Ascomycota</taxon>
        <taxon>Pezizomycotina</taxon>
        <taxon>Dothideomycetes</taxon>
        <taxon>Pleosporomycetidae</taxon>
        <taxon>Pleosporales</taxon>
        <taxon>Pleosporineae</taxon>
        <taxon>Pleosporaceae</taxon>
        <taxon>Exserohilum</taxon>
    </lineage>
</organism>
<proteinExistence type="predicted"/>
<evidence type="ECO:0000256" key="2">
    <source>
        <dbReference type="ARBA" id="ARBA00022692"/>
    </source>
</evidence>
<dbReference type="InterPro" id="IPR004841">
    <property type="entry name" value="AA-permease/SLC12A_dom"/>
</dbReference>
<feature type="transmembrane region" description="Helical" evidence="6">
    <location>
        <begin position="408"/>
        <end position="432"/>
    </location>
</feature>
<feature type="transmembrane region" description="Helical" evidence="6">
    <location>
        <begin position="379"/>
        <end position="396"/>
    </location>
</feature>
<dbReference type="eggNOG" id="KOG1286">
    <property type="taxonomic scope" value="Eukaryota"/>
</dbReference>
<dbReference type="PANTHER" id="PTHR43341">
    <property type="entry name" value="AMINO ACID PERMEASE"/>
    <property type="match status" value="1"/>
</dbReference>
<comment type="subcellular location">
    <subcellularLocation>
        <location evidence="1">Membrane</location>
        <topology evidence="1">Multi-pass membrane protein</topology>
    </subcellularLocation>
</comment>
<gene>
    <name evidence="8" type="ORF">SETTUDRAFT_39724</name>
</gene>
<feature type="transmembrane region" description="Helical" evidence="6">
    <location>
        <begin position="45"/>
        <end position="64"/>
    </location>
</feature>
<feature type="transmembrane region" description="Helical" evidence="6">
    <location>
        <begin position="485"/>
        <end position="505"/>
    </location>
</feature>
<dbReference type="RefSeq" id="XP_008026115.1">
    <property type="nucleotide sequence ID" value="XM_008027924.1"/>
</dbReference>
<evidence type="ECO:0000313" key="8">
    <source>
        <dbReference type="EMBL" id="EOA86235.1"/>
    </source>
</evidence>
<keyword evidence="9" id="KW-1185">Reference proteome</keyword>
<reference evidence="8 9" key="2">
    <citation type="journal article" date="2013" name="PLoS Genet.">
        <title>Comparative genome structure, secondary metabolite, and effector coding capacity across Cochliobolus pathogens.</title>
        <authorList>
            <person name="Condon B.J."/>
            <person name="Leng Y."/>
            <person name="Wu D."/>
            <person name="Bushley K.E."/>
            <person name="Ohm R.A."/>
            <person name="Otillar R."/>
            <person name="Martin J."/>
            <person name="Schackwitz W."/>
            <person name="Grimwood J."/>
            <person name="MohdZainudin N."/>
            <person name="Xue C."/>
            <person name="Wang R."/>
            <person name="Manning V.A."/>
            <person name="Dhillon B."/>
            <person name="Tu Z.J."/>
            <person name="Steffenson B.J."/>
            <person name="Salamov A."/>
            <person name="Sun H."/>
            <person name="Lowry S."/>
            <person name="LaButti K."/>
            <person name="Han J."/>
            <person name="Copeland A."/>
            <person name="Lindquist E."/>
            <person name="Barry K."/>
            <person name="Schmutz J."/>
            <person name="Baker S.E."/>
            <person name="Ciuffetti L.M."/>
            <person name="Grigoriev I.V."/>
            <person name="Zhong S."/>
            <person name="Turgeon B.G."/>
        </authorList>
    </citation>
    <scope>NUCLEOTIDE SEQUENCE [LARGE SCALE GENOMIC DNA]</scope>
    <source>
        <strain evidence="9">28A</strain>
    </source>
</reference>
<dbReference type="PANTHER" id="PTHR43341:SF6">
    <property type="entry name" value="AMINO ACID TRANSPORTER (EUROFUNG)"/>
    <property type="match status" value="1"/>
</dbReference>
<evidence type="ECO:0000256" key="4">
    <source>
        <dbReference type="ARBA" id="ARBA00023136"/>
    </source>
</evidence>
<dbReference type="GeneID" id="19404514"/>
<dbReference type="GO" id="GO:0015171">
    <property type="term" value="F:amino acid transmembrane transporter activity"/>
    <property type="evidence" value="ECO:0007669"/>
    <property type="project" value="TreeGrafter"/>
</dbReference>
<keyword evidence="4 6" id="KW-0472">Membrane</keyword>
<keyword evidence="3 6" id="KW-1133">Transmembrane helix</keyword>
<evidence type="ECO:0000256" key="6">
    <source>
        <dbReference type="SAM" id="Phobius"/>
    </source>
</evidence>
<dbReference type="OrthoDB" id="10062876at2759"/>
<dbReference type="EMBL" id="KB908604">
    <property type="protein sequence ID" value="EOA86235.1"/>
    <property type="molecule type" value="Genomic_DNA"/>
</dbReference>
<feature type="compositionally biased region" description="Basic and acidic residues" evidence="5">
    <location>
        <begin position="1"/>
        <end position="23"/>
    </location>
</feature>
<reference evidence="8 9" key="1">
    <citation type="journal article" date="2012" name="PLoS Pathog.">
        <title>Diverse lifestyles and strategies of plant pathogenesis encoded in the genomes of eighteen Dothideomycetes fungi.</title>
        <authorList>
            <person name="Ohm R.A."/>
            <person name="Feau N."/>
            <person name="Henrissat B."/>
            <person name="Schoch C.L."/>
            <person name="Horwitz B.A."/>
            <person name="Barry K.W."/>
            <person name="Condon B.J."/>
            <person name="Copeland A.C."/>
            <person name="Dhillon B."/>
            <person name="Glaser F."/>
            <person name="Hesse C.N."/>
            <person name="Kosti I."/>
            <person name="LaButti K."/>
            <person name="Lindquist E.A."/>
            <person name="Lucas S."/>
            <person name="Salamov A.A."/>
            <person name="Bradshaw R.E."/>
            <person name="Ciuffetti L."/>
            <person name="Hamelin R.C."/>
            <person name="Kema G.H.J."/>
            <person name="Lawrence C."/>
            <person name="Scott J.A."/>
            <person name="Spatafora J.W."/>
            <person name="Turgeon B.G."/>
            <person name="de Wit P.J.G.M."/>
            <person name="Zhong S."/>
            <person name="Goodwin S.B."/>
            <person name="Grigoriev I.V."/>
        </authorList>
    </citation>
    <scope>NUCLEOTIDE SEQUENCE [LARGE SCALE GENOMIC DNA]</scope>
    <source>
        <strain evidence="9">28A</strain>
    </source>
</reference>
<feature type="transmembrane region" description="Helical" evidence="6">
    <location>
        <begin position="192"/>
        <end position="209"/>
    </location>
</feature>
<name>R0IMJ5_EXST2</name>
<dbReference type="Pfam" id="PF00324">
    <property type="entry name" value="AA_permease"/>
    <property type="match status" value="1"/>
</dbReference>
<evidence type="ECO:0000256" key="1">
    <source>
        <dbReference type="ARBA" id="ARBA00004141"/>
    </source>
</evidence>
<dbReference type="STRING" id="671987.R0IMJ5"/>
<feature type="transmembrane region" description="Helical" evidence="6">
    <location>
        <begin position="277"/>
        <end position="298"/>
    </location>
</feature>
<dbReference type="GO" id="GO:0016020">
    <property type="term" value="C:membrane"/>
    <property type="evidence" value="ECO:0007669"/>
    <property type="project" value="UniProtKB-SubCell"/>
</dbReference>
<dbReference type="AlphaFoldDB" id="R0IMJ5"/>
<evidence type="ECO:0000256" key="5">
    <source>
        <dbReference type="SAM" id="MobiDB-lite"/>
    </source>
</evidence>
<accession>R0IMJ5</accession>
<feature type="transmembrane region" description="Helical" evidence="6">
    <location>
        <begin position="453"/>
        <end position="473"/>
    </location>
</feature>
<feature type="transmembrane region" description="Helical" evidence="6">
    <location>
        <begin position="238"/>
        <end position="256"/>
    </location>
</feature>
<dbReference type="Proteomes" id="UP000016935">
    <property type="component" value="Unassembled WGS sequence"/>
</dbReference>
<feature type="transmembrane region" description="Helical" evidence="6">
    <location>
        <begin position="70"/>
        <end position="90"/>
    </location>
</feature>
<evidence type="ECO:0000256" key="3">
    <source>
        <dbReference type="ARBA" id="ARBA00022989"/>
    </source>
</evidence>
<dbReference type="InterPro" id="IPR050524">
    <property type="entry name" value="APC_YAT"/>
</dbReference>
<evidence type="ECO:0000259" key="7">
    <source>
        <dbReference type="Pfam" id="PF00324"/>
    </source>
</evidence>
<keyword evidence="2 6" id="KW-0812">Transmembrane</keyword>
<dbReference type="HOGENOM" id="CLU_007946_12_1_1"/>
<evidence type="ECO:0000313" key="9">
    <source>
        <dbReference type="Proteomes" id="UP000016935"/>
    </source>
</evidence>
<dbReference type="PIRSF" id="PIRSF006060">
    <property type="entry name" value="AA_transporter"/>
    <property type="match status" value="1"/>
</dbReference>